<name>A0A822ZD60_NELNU</name>
<organism evidence="1 2">
    <name type="scientific">Nelumbo nucifera</name>
    <name type="common">Sacred lotus</name>
    <dbReference type="NCBI Taxonomy" id="4432"/>
    <lineage>
        <taxon>Eukaryota</taxon>
        <taxon>Viridiplantae</taxon>
        <taxon>Streptophyta</taxon>
        <taxon>Embryophyta</taxon>
        <taxon>Tracheophyta</taxon>
        <taxon>Spermatophyta</taxon>
        <taxon>Magnoliopsida</taxon>
        <taxon>Proteales</taxon>
        <taxon>Nelumbonaceae</taxon>
        <taxon>Nelumbo</taxon>
    </lineage>
</organism>
<comment type="caution">
    <text evidence="1">The sequence shown here is derived from an EMBL/GenBank/DDBJ whole genome shotgun (WGS) entry which is preliminary data.</text>
</comment>
<reference evidence="1 2" key="1">
    <citation type="journal article" date="2020" name="Mol. Biol. Evol.">
        <title>Distinct Expression and Methylation Patterns for Genes with Different Fates following a Single Whole-Genome Duplication in Flowering Plants.</title>
        <authorList>
            <person name="Shi T."/>
            <person name="Rahmani R.S."/>
            <person name="Gugger P.F."/>
            <person name="Wang M."/>
            <person name="Li H."/>
            <person name="Zhang Y."/>
            <person name="Li Z."/>
            <person name="Wang Q."/>
            <person name="Van de Peer Y."/>
            <person name="Marchal K."/>
            <person name="Chen J."/>
        </authorList>
    </citation>
    <scope>NUCLEOTIDE SEQUENCE [LARGE SCALE GENOMIC DNA]</scope>
    <source>
        <tissue evidence="1">Leaf</tissue>
    </source>
</reference>
<dbReference type="AlphaFoldDB" id="A0A822ZD60"/>
<evidence type="ECO:0000313" key="1">
    <source>
        <dbReference type="EMBL" id="DAD42837.1"/>
    </source>
</evidence>
<dbReference type="EMBL" id="DUZY01000006">
    <property type="protein sequence ID" value="DAD42837.1"/>
    <property type="molecule type" value="Genomic_DNA"/>
</dbReference>
<gene>
    <name evidence="1" type="ORF">HUJ06_001067</name>
</gene>
<proteinExistence type="predicted"/>
<keyword evidence="2" id="KW-1185">Reference proteome</keyword>
<dbReference type="Proteomes" id="UP000607653">
    <property type="component" value="Unassembled WGS sequence"/>
</dbReference>
<accession>A0A822ZD60</accession>
<evidence type="ECO:0000313" key="2">
    <source>
        <dbReference type="Proteomes" id="UP000607653"/>
    </source>
</evidence>
<sequence>MIPQEQGLWPLQQQQVLKLYWVQREGQVQIMNYPGIHIAVEAARMLIQTF</sequence>
<protein>
    <submittedName>
        <fullName evidence="1">Uncharacterized protein</fullName>
    </submittedName>
</protein>